<feature type="transmembrane region" description="Helical" evidence="2">
    <location>
        <begin position="28"/>
        <end position="48"/>
    </location>
</feature>
<reference evidence="4" key="1">
    <citation type="journal article" date="2019" name="Int. J. Syst. Evol. Microbiol.">
        <title>The Global Catalogue of Microorganisms (GCM) 10K type strain sequencing project: providing services to taxonomists for standard genome sequencing and annotation.</title>
        <authorList>
            <consortium name="The Broad Institute Genomics Platform"/>
            <consortium name="The Broad Institute Genome Sequencing Center for Infectious Disease"/>
            <person name="Wu L."/>
            <person name="Ma J."/>
        </authorList>
    </citation>
    <scope>NUCLEOTIDE SEQUENCE [LARGE SCALE GENOMIC DNA]</scope>
    <source>
        <strain evidence="4">KCTC 52168</strain>
    </source>
</reference>
<comment type="caution">
    <text evidence="3">The sequence shown here is derived from an EMBL/GenBank/DDBJ whole genome shotgun (WGS) entry which is preliminary data.</text>
</comment>
<evidence type="ECO:0000313" key="3">
    <source>
        <dbReference type="EMBL" id="MFC3149117.1"/>
    </source>
</evidence>
<dbReference type="PANTHER" id="PTHR15887:SF1">
    <property type="entry name" value="TRANSMEMBRANE PROTEIN 69"/>
    <property type="match status" value="1"/>
</dbReference>
<feature type="transmembrane region" description="Helical" evidence="2">
    <location>
        <begin position="60"/>
        <end position="79"/>
    </location>
</feature>
<dbReference type="EMBL" id="JBHRTI010000010">
    <property type="protein sequence ID" value="MFC3149117.1"/>
    <property type="molecule type" value="Genomic_DNA"/>
</dbReference>
<keyword evidence="4" id="KW-1185">Reference proteome</keyword>
<feature type="region of interest" description="Disordered" evidence="1">
    <location>
        <begin position="1"/>
        <end position="21"/>
    </location>
</feature>
<gene>
    <name evidence="3" type="ORF">ACFOEN_15960</name>
</gene>
<evidence type="ECO:0000256" key="1">
    <source>
        <dbReference type="SAM" id="MobiDB-lite"/>
    </source>
</evidence>
<protein>
    <submittedName>
        <fullName evidence="3">DUF3429 domain-containing protein</fullName>
    </submittedName>
</protein>
<dbReference type="InterPro" id="IPR021836">
    <property type="entry name" value="DUF3429"/>
</dbReference>
<evidence type="ECO:0000256" key="2">
    <source>
        <dbReference type="SAM" id="Phobius"/>
    </source>
</evidence>
<dbReference type="Pfam" id="PF11911">
    <property type="entry name" value="DUF3429"/>
    <property type="match status" value="1"/>
</dbReference>
<keyword evidence="2" id="KW-0472">Membrane</keyword>
<accession>A0ABV7H617</accession>
<keyword evidence="2" id="KW-1133">Transmembrane helix</keyword>
<dbReference type="Proteomes" id="UP001595556">
    <property type="component" value="Unassembled WGS sequence"/>
</dbReference>
<feature type="transmembrane region" description="Helical" evidence="2">
    <location>
        <begin position="124"/>
        <end position="141"/>
    </location>
</feature>
<evidence type="ECO:0000313" key="4">
    <source>
        <dbReference type="Proteomes" id="UP001595556"/>
    </source>
</evidence>
<proteinExistence type="predicted"/>
<dbReference type="RefSeq" id="WP_377306154.1">
    <property type="nucleotide sequence ID" value="NZ_JBHRTI010000010.1"/>
</dbReference>
<feature type="transmembrane region" description="Helical" evidence="2">
    <location>
        <begin position="153"/>
        <end position="173"/>
    </location>
</feature>
<dbReference type="PANTHER" id="PTHR15887">
    <property type="entry name" value="TRANSMEMBRANE PROTEIN 69"/>
    <property type="match status" value="1"/>
</dbReference>
<organism evidence="3 4">
    <name type="scientific">Piscinibacterium candidicorallinum</name>
    <dbReference type="NCBI Taxonomy" id="1793872"/>
    <lineage>
        <taxon>Bacteria</taxon>
        <taxon>Pseudomonadati</taxon>
        <taxon>Pseudomonadota</taxon>
        <taxon>Betaproteobacteria</taxon>
        <taxon>Burkholderiales</taxon>
        <taxon>Piscinibacterium</taxon>
    </lineage>
</organism>
<sequence length="177" mass="18854">MIQMKNDNPAQAHTSSSPSGFASLSRPVLALGLGGLIPFVAGALWVWVARETAGAQTALTIQHAYAACILSFIGALHWAGASQGASDTRQAFGTLAAPTWRLVWGVMPSLWAWLAWVVPAQPSRGFWLAAGLLAALAFDWATASRWGWSRGFLYLRTLLTAVASISLLASTLMTRTV</sequence>
<feature type="transmembrane region" description="Helical" evidence="2">
    <location>
        <begin position="100"/>
        <end position="118"/>
    </location>
</feature>
<keyword evidence="2" id="KW-0812">Transmembrane</keyword>
<name>A0ABV7H617_9BURK</name>